<sequence>MLNNQQGISLLELIITITVLSIGMVAVLPLMIQTTTHSIVPILQQQANAIAQSYLEEILSQHFSDPNQTETGSAEFGEIRATFDDVQDYNSLPDTVVRDYSGTRISALNGMR</sequence>
<keyword evidence="3" id="KW-1185">Reference proteome</keyword>
<gene>
    <name evidence="2" type="ORF">QUF54_03960</name>
</gene>
<reference evidence="2" key="1">
    <citation type="submission" date="2023-06" db="EMBL/GenBank/DDBJ databases">
        <title>Uncultivated large filamentous bacteria from sulfidic sediments reveal new species and different genomic features in energy metabolism and defense.</title>
        <authorList>
            <person name="Fonseca A."/>
        </authorList>
    </citation>
    <scope>NUCLEOTIDE SEQUENCE</scope>
    <source>
        <strain evidence="2">HSG4</strain>
    </source>
</reference>
<dbReference type="Pfam" id="PF07963">
    <property type="entry name" value="N_methyl"/>
    <property type="match status" value="1"/>
</dbReference>
<dbReference type="NCBIfam" id="TIGR02532">
    <property type="entry name" value="IV_pilin_GFxxxE"/>
    <property type="match status" value="1"/>
</dbReference>
<keyword evidence="1" id="KW-1133">Transmembrane helix</keyword>
<name>A0ABT7VS44_9GAMM</name>
<evidence type="ECO:0000313" key="2">
    <source>
        <dbReference type="EMBL" id="MDM8562489.1"/>
    </source>
</evidence>
<dbReference type="EMBL" id="JAUCGM010000173">
    <property type="protein sequence ID" value="MDM8562489.1"/>
    <property type="molecule type" value="Genomic_DNA"/>
</dbReference>
<comment type="caution">
    <text evidence="2">The sequence shown here is derived from an EMBL/GenBank/DDBJ whole genome shotgun (WGS) entry which is preliminary data.</text>
</comment>
<accession>A0ABT7VS44</accession>
<feature type="transmembrane region" description="Helical" evidence="1">
    <location>
        <begin position="12"/>
        <end position="32"/>
    </location>
</feature>
<dbReference type="InterPro" id="IPR012902">
    <property type="entry name" value="N_methyl_site"/>
</dbReference>
<evidence type="ECO:0000256" key="1">
    <source>
        <dbReference type="SAM" id="Phobius"/>
    </source>
</evidence>
<dbReference type="PROSITE" id="PS00409">
    <property type="entry name" value="PROKAR_NTER_METHYL"/>
    <property type="match status" value="1"/>
</dbReference>
<organism evidence="2 3">
    <name type="scientific">Candidatus Marithioploca araucensis</name>
    <dbReference type="NCBI Taxonomy" id="70273"/>
    <lineage>
        <taxon>Bacteria</taxon>
        <taxon>Pseudomonadati</taxon>
        <taxon>Pseudomonadota</taxon>
        <taxon>Gammaproteobacteria</taxon>
        <taxon>Thiotrichales</taxon>
        <taxon>Thiotrichaceae</taxon>
        <taxon>Candidatus Marithioploca</taxon>
    </lineage>
</organism>
<evidence type="ECO:0000313" key="3">
    <source>
        <dbReference type="Proteomes" id="UP001171945"/>
    </source>
</evidence>
<protein>
    <submittedName>
        <fullName evidence="2">Type II secretion system protein</fullName>
    </submittedName>
</protein>
<keyword evidence="1" id="KW-0472">Membrane</keyword>
<keyword evidence="1" id="KW-0812">Transmembrane</keyword>
<dbReference type="Proteomes" id="UP001171945">
    <property type="component" value="Unassembled WGS sequence"/>
</dbReference>
<proteinExistence type="predicted"/>